<dbReference type="Proteomes" id="UP000530850">
    <property type="component" value="Unassembled WGS sequence"/>
</dbReference>
<dbReference type="AlphaFoldDB" id="A0A7W5GP51"/>
<dbReference type="InterPro" id="IPR011664">
    <property type="entry name" value="Abi_system_AbiD/AbiF-like"/>
</dbReference>
<name>A0A7W5GP51_9ACTN</name>
<evidence type="ECO:0008006" key="3">
    <source>
        <dbReference type="Google" id="ProtNLM"/>
    </source>
</evidence>
<dbReference type="EMBL" id="JACHYA010000002">
    <property type="protein sequence ID" value="MBB3171000.1"/>
    <property type="molecule type" value="Genomic_DNA"/>
</dbReference>
<sequence>MADSPSINRSDIEAWLSAPRYKRYLEIAKNDDNLALDLYLWNIGLAQAVLRDVSFFEVALRNAYDRAISATWSGNKHWLFDDASPVRRPILRTNKRGKVKDANRLNRNAIDHLAGNLGHNPPPDKVISNLTLGFWAHMTDRSHERDLWIPSIHSVWPKGASRDIVNRKIAGINNVRNRAAHHEHLFASEGMSRSTLQACQDAVVLFSQLEPAACNYVYEGQLDQCSVSDFVANNPAPCSVAI</sequence>
<dbReference type="Pfam" id="PF07751">
    <property type="entry name" value="Abi_2"/>
    <property type="match status" value="1"/>
</dbReference>
<protein>
    <recommendedName>
        <fullName evidence="3">Abi-like protein</fullName>
    </recommendedName>
</protein>
<reference evidence="1 2" key="1">
    <citation type="submission" date="2020-08" db="EMBL/GenBank/DDBJ databases">
        <title>Sequencing the genomes of 1000 actinobacteria strains.</title>
        <authorList>
            <person name="Klenk H.-P."/>
        </authorList>
    </citation>
    <scope>NUCLEOTIDE SEQUENCE [LARGE SCALE GENOMIC DNA]</scope>
    <source>
        <strain evidence="1 2">DSM 22242</strain>
    </source>
</reference>
<gene>
    <name evidence="1" type="ORF">FHR31_000812</name>
</gene>
<evidence type="ECO:0000313" key="1">
    <source>
        <dbReference type="EMBL" id="MBB3171000.1"/>
    </source>
</evidence>
<comment type="caution">
    <text evidence="1">The sequence shown here is derived from an EMBL/GenBank/DDBJ whole genome shotgun (WGS) entry which is preliminary data.</text>
</comment>
<proteinExistence type="predicted"/>
<dbReference type="RefSeq" id="WP_123185571.1">
    <property type="nucleotide sequence ID" value="NZ_JACHYA010000002.1"/>
</dbReference>
<dbReference type="GeneID" id="93356884"/>
<organism evidence="1 2">
    <name type="scientific">Parvibacter caecicola</name>
    <dbReference type="NCBI Taxonomy" id="747645"/>
    <lineage>
        <taxon>Bacteria</taxon>
        <taxon>Bacillati</taxon>
        <taxon>Actinomycetota</taxon>
        <taxon>Coriobacteriia</taxon>
        <taxon>Coriobacteriales</taxon>
        <taxon>Coriobacteriaceae</taxon>
        <taxon>Parvibacter</taxon>
    </lineage>
</organism>
<evidence type="ECO:0000313" key="2">
    <source>
        <dbReference type="Proteomes" id="UP000530850"/>
    </source>
</evidence>
<accession>A0A7W5GP51</accession>